<dbReference type="InterPro" id="IPR058248">
    <property type="entry name" value="Lxx211020-like"/>
</dbReference>
<evidence type="ECO:0000313" key="1">
    <source>
        <dbReference type="EMBL" id="SHI23945.1"/>
    </source>
</evidence>
<dbReference type="EMBL" id="FQXE01000015">
    <property type="protein sequence ID" value="SHI23945.1"/>
    <property type="molecule type" value="Genomic_DNA"/>
</dbReference>
<keyword evidence="2" id="KW-1185">Reference proteome</keyword>
<sequence length="179" mass="18267">MAFSGAALAAPGQQGAAAPAVLLAQAGHDQGMAGHGHKMPAGAPDMAHAKVSTTLAVSACWIRSMPAPAPSAGYFVVKNTGGTQVRLQSVASAGYGMVMLHQTTQQEGMSRMSATHDVAIPAGGQLEFKPGGYHAMLEKPAQAHPVGSKVAMDFLFDNGEKASAECEVKAANTQSPMSH</sequence>
<dbReference type="STRING" id="658167.SAMN04488135_11527"/>
<dbReference type="Gene3D" id="2.60.40.1890">
    <property type="entry name" value="PCu(A)C copper chaperone"/>
    <property type="match status" value="1"/>
</dbReference>
<dbReference type="SUPFAM" id="SSF110087">
    <property type="entry name" value="DR1885-like metal-binding protein"/>
    <property type="match status" value="1"/>
</dbReference>
<proteinExistence type="predicted"/>
<organism evidence="1 2">
    <name type="scientific">Pollutimonas bauzanensis</name>
    <dbReference type="NCBI Taxonomy" id="658167"/>
    <lineage>
        <taxon>Bacteria</taxon>
        <taxon>Pseudomonadati</taxon>
        <taxon>Pseudomonadota</taxon>
        <taxon>Betaproteobacteria</taxon>
        <taxon>Burkholderiales</taxon>
        <taxon>Alcaligenaceae</taxon>
        <taxon>Pollutimonas</taxon>
    </lineage>
</organism>
<evidence type="ECO:0000313" key="2">
    <source>
        <dbReference type="Proteomes" id="UP000184226"/>
    </source>
</evidence>
<dbReference type="PANTHER" id="PTHR36302:SF1">
    <property type="entry name" value="COPPER CHAPERONE PCU(A)C"/>
    <property type="match status" value="1"/>
</dbReference>
<dbReference type="AlphaFoldDB" id="A0A1M5ZI02"/>
<evidence type="ECO:0008006" key="3">
    <source>
        <dbReference type="Google" id="ProtNLM"/>
    </source>
</evidence>
<reference evidence="1 2" key="1">
    <citation type="submission" date="2016-11" db="EMBL/GenBank/DDBJ databases">
        <authorList>
            <person name="Jaros S."/>
            <person name="Januszkiewicz K."/>
            <person name="Wedrychowicz H."/>
        </authorList>
    </citation>
    <scope>NUCLEOTIDE SEQUENCE [LARGE SCALE GENOMIC DNA]</scope>
    <source>
        <strain evidence="1 2">CGMCC 1.10190</strain>
    </source>
</reference>
<gene>
    <name evidence="1" type="ORF">SAMN04488135_11527</name>
</gene>
<dbReference type="InterPro" id="IPR036182">
    <property type="entry name" value="PCuAC_sf"/>
</dbReference>
<dbReference type="InterPro" id="IPR007410">
    <property type="entry name" value="LpqE-like"/>
</dbReference>
<protein>
    <recommendedName>
        <fullName evidence="3">Copper(I)-binding protein</fullName>
    </recommendedName>
</protein>
<accession>A0A1M5ZI02</accession>
<dbReference type="Pfam" id="PF04314">
    <property type="entry name" value="PCuAC"/>
    <property type="match status" value="1"/>
</dbReference>
<dbReference type="Proteomes" id="UP000184226">
    <property type="component" value="Unassembled WGS sequence"/>
</dbReference>
<name>A0A1M5ZI02_9BURK</name>
<dbReference type="PANTHER" id="PTHR36302">
    <property type="entry name" value="BLR7088 PROTEIN"/>
    <property type="match status" value="1"/>
</dbReference>